<feature type="binding site" evidence="7">
    <location>
        <position position="73"/>
    </location>
    <ligand>
        <name>a divalent metal cation</name>
        <dbReference type="ChEBI" id="CHEBI:60240"/>
    </ligand>
</feature>
<feature type="binding site" evidence="7">
    <location>
        <position position="42"/>
    </location>
    <ligand>
        <name>a divalent metal cation</name>
        <dbReference type="ChEBI" id="CHEBI:60240"/>
    </ligand>
</feature>
<evidence type="ECO:0000259" key="9">
    <source>
        <dbReference type="Pfam" id="PF01975"/>
    </source>
</evidence>
<dbReference type="InterPro" id="IPR030048">
    <property type="entry name" value="SurE"/>
</dbReference>
<keyword evidence="3 7" id="KW-0963">Cytoplasm</keyword>
<keyword evidence="8" id="KW-0732">Signal</keyword>
<sequence length="288" mass="29627">MALKHLAALFALVVACAAAPVRAATPATPSASPPCRLLLDNDDGIGAPGIHALYDALKDMCALVVVAPANEQSGMSQAVPHFSKGLPVRAIAFADGMTGYAVEGSPAEAACLGILAMSDGKPFDLLISGINAGENTGLGNLYSGTVNAGIEALVRGTPSIAFSLSDEDGDDYSKAVPVVRALVREALARRLPPGVMLNVNIPKDYDGIVVLPSRGLSAVLTGFTASRTPNGDTLYKPNITYPNPSPPPGGDVQGYFTGHKVTVTPLAMDRTATEAIDIIKGWPLTIAP</sequence>
<evidence type="ECO:0000256" key="3">
    <source>
        <dbReference type="ARBA" id="ARBA00022490"/>
    </source>
</evidence>
<feature type="domain" description="Survival protein SurE-like phosphatase/nucleotidase" evidence="9">
    <location>
        <begin position="38"/>
        <end position="204"/>
    </location>
</feature>
<comment type="subcellular location">
    <subcellularLocation>
        <location evidence="7">Cytoplasm</location>
    </subcellularLocation>
</comment>
<dbReference type="HAMAP" id="MF_00060">
    <property type="entry name" value="SurE"/>
    <property type="match status" value="1"/>
</dbReference>
<dbReference type="PANTHER" id="PTHR30457:SF12">
    <property type="entry name" value="5'_3'-NUCLEOTIDASE SURE"/>
    <property type="match status" value="1"/>
</dbReference>
<dbReference type="GO" id="GO:0008254">
    <property type="term" value="F:3'-nucleotidase activity"/>
    <property type="evidence" value="ECO:0007669"/>
    <property type="project" value="UniProtKB-EC"/>
</dbReference>
<accession>A0ABU9Y9H1</accession>
<dbReference type="EC" id="3.1.3.5" evidence="7"/>
<feature type="binding site" evidence="7">
    <location>
        <position position="131"/>
    </location>
    <ligand>
        <name>a divalent metal cation</name>
        <dbReference type="ChEBI" id="CHEBI:60240"/>
    </ligand>
</feature>
<dbReference type="PROSITE" id="PS51257">
    <property type="entry name" value="PROKAR_LIPOPROTEIN"/>
    <property type="match status" value="1"/>
</dbReference>
<evidence type="ECO:0000256" key="2">
    <source>
        <dbReference type="ARBA" id="ARBA00011062"/>
    </source>
</evidence>
<dbReference type="SUPFAM" id="SSF64167">
    <property type="entry name" value="SurE-like"/>
    <property type="match status" value="1"/>
</dbReference>
<name>A0ABU9Y9H1_9SPHN</name>
<gene>
    <name evidence="7 10" type="primary">surE</name>
    <name evidence="10" type="ORF">ABC974_22625</name>
</gene>
<dbReference type="RefSeq" id="WP_343891993.1">
    <property type="nucleotide sequence ID" value="NZ_BAAAEH010000049.1"/>
</dbReference>
<dbReference type="PANTHER" id="PTHR30457">
    <property type="entry name" value="5'-NUCLEOTIDASE SURE"/>
    <property type="match status" value="1"/>
</dbReference>
<dbReference type="Gene3D" id="3.40.1210.10">
    <property type="entry name" value="Survival protein SurE-like phosphatase/nucleotidase"/>
    <property type="match status" value="1"/>
</dbReference>
<dbReference type="GO" id="GO:0008253">
    <property type="term" value="F:5'-nucleotidase activity"/>
    <property type="evidence" value="ECO:0007669"/>
    <property type="project" value="UniProtKB-EC"/>
</dbReference>
<protein>
    <recommendedName>
        <fullName evidence="7">5'-nucleotidase SurE</fullName>
        <ecNumber evidence="7">3.1.3.5</ecNumber>
    </recommendedName>
    <alternativeName>
        <fullName evidence="7">Nucleoside 5'-monophosphate phosphohydrolase</fullName>
    </alternativeName>
</protein>
<keyword evidence="11" id="KW-1185">Reference proteome</keyword>
<evidence type="ECO:0000313" key="10">
    <source>
        <dbReference type="EMBL" id="MEN2792442.1"/>
    </source>
</evidence>
<dbReference type="InterPro" id="IPR036523">
    <property type="entry name" value="SurE-like_sf"/>
</dbReference>
<evidence type="ECO:0000256" key="8">
    <source>
        <dbReference type="SAM" id="SignalP"/>
    </source>
</evidence>
<comment type="caution">
    <text evidence="10">The sequence shown here is derived from an EMBL/GenBank/DDBJ whole genome shotgun (WGS) entry which is preliminary data.</text>
</comment>
<comment type="function">
    <text evidence="7">Nucleotidase that shows phosphatase activity on nucleoside 5'-monophosphates.</text>
</comment>
<evidence type="ECO:0000256" key="5">
    <source>
        <dbReference type="ARBA" id="ARBA00022741"/>
    </source>
</evidence>
<evidence type="ECO:0000256" key="1">
    <source>
        <dbReference type="ARBA" id="ARBA00000815"/>
    </source>
</evidence>
<evidence type="ECO:0000313" key="11">
    <source>
        <dbReference type="Proteomes" id="UP001419910"/>
    </source>
</evidence>
<keyword evidence="6 7" id="KW-0378">Hydrolase</keyword>
<dbReference type="EMBL" id="JBDIME010000028">
    <property type="protein sequence ID" value="MEN2792442.1"/>
    <property type="molecule type" value="Genomic_DNA"/>
</dbReference>
<comment type="similarity">
    <text evidence="2 7">Belongs to the SurE nucleotidase family.</text>
</comment>
<dbReference type="InterPro" id="IPR002828">
    <property type="entry name" value="SurE-like_Pase/nucleotidase"/>
</dbReference>
<feature type="chain" id="PRO_5045806538" description="5'-nucleotidase SurE" evidence="8">
    <location>
        <begin position="24"/>
        <end position="288"/>
    </location>
</feature>
<keyword evidence="5 7" id="KW-0547">Nucleotide-binding</keyword>
<comment type="cofactor">
    <cofactor evidence="7">
        <name>a divalent metal cation</name>
        <dbReference type="ChEBI" id="CHEBI:60240"/>
    </cofactor>
    <text evidence="7">Binds 1 divalent metal cation per subunit.</text>
</comment>
<dbReference type="NCBIfam" id="TIGR00087">
    <property type="entry name" value="surE"/>
    <property type="match status" value="1"/>
</dbReference>
<reference evidence="10 11" key="1">
    <citation type="submission" date="2024-05" db="EMBL/GenBank/DDBJ databases">
        <authorList>
            <person name="Liu Q."/>
            <person name="Xin Y.-H."/>
        </authorList>
    </citation>
    <scope>NUCLEOTIDE SEQUENCE [LARGE SCALE GENOMIC DNA]</scope>
    <source>
        <strain evidence="10 11">CGMCC 1.10181</strain>
    </source>
</reference>
<feature type="signal peptide" evidence="8">
    <location>
        <begin position="1"/>
        <end position="23"/>
    </location>
</feature>
<comment type="catalytic activity">
    <reaction evidence="1 7">
        <text>a ribonucleoside 5'-phosphate + H2O = a ribonucleoside + phosphate</text>
        <dbReference type="Rhea" id="RHEA:12484"/>
        <dbReference type="ChEBI" id="CHEBI:15377"/>
        <dbReference type="ChEBI" id="CHEBI:18254"/>
        <dbReference type="ChEBI" id="CHEBI:43474"/>
        <dbReference type="ChEBI" id="CHEBI:58043"/>
        <dbReference type="EC" id="3.1.3.5"/>
    </reaction>
</comment>
<feature type="binding site" evidence="7">
    <location>
        <position position="43"/>
    </location>
    <ligand>
        <name>a divalent metal cation</name>
        <dbReference type="ChEBI" id="CHEBI:60240"/>
    </ligand>
</feature>
<evidence type="ECO:0000256" key="4">
    <source>
        <dbReference type="ARBA" id="ARBA00022723"/>
    </source>
</evidence>
<dbReference type="Proteomes" id="UP001419910">
    <property type="component" value="Unassembled WGS sequence"/>
</dbReference>
<keyword evidence="4 7" id="KW-0479">Metal-binding</keyword>
<evidence type="ECO:0000256" key="7">
    <source>
        <dbReference type="HAMAP-Rule" id="MF_00060"/>
    </source>
</evidence>
<proteinExistence type="inferred from homology"/>
<evidence type="ECO:0000256" key="6">
    <source>
        <dbReference type="ARBA" id="ARBA00022801"/>
    </source>
</evidence>
<organism evidence="10 11">
    <name type="scientific">Sphingomonas oligophenolica</name>
    <dbReference type="NCBI Taxonomy" id="301154"/>
    <lineage>
        <taxon>Bacteria</taxon>
        <taxon>Pseudomonadati</taxon>
        <taxon>Pseudomonadota</taxon>
        <taxon>Alphaproteobacteria</taxon>
        <taxon>Sphingomonadales</taxon>
        <taxon>Sphingomonadaceae</taxon>
        <taxon>Sphingomonas</taxon>
    </lineage>
</organism>
<dbReference type="Pfam" id="PF01975">
    <property type="entry name" value="SurE"/>
    <property type="match status" value="1"/>
</dbReference>